<feature type="compositionally biased region" description="Low complexity" evidence="8">
    <location>
        <begin position="111"/>
        <end position="121"/>
    </location>
</feature>
<dbReference type="EMBL" id="JAHUTI010070345">
    <property type="protein sequence ID" value="MED6255094.1"/>
    <property type="molecule type" value="Genomic_DNA"/>
</dbReference>
<feature type="region of interest" description="Disordered" evidence="8">
    <location>
        <begin position="303"/>
        <end position="327"/>
    </location>
</feature>
<dbReference type="InterPro" id="IPR036539">
    <property type="entry name" value="Cyt_c_oxidase_su7a_sf"/>
</dbReference>
<dbReference type="Gene3D" id="2.60.40.10">
    <property type="entry name" value="Immunoglobulins"/>
    <property type="match status" value="1"/>
</dbReference>
<dbReference type="InterPro" id="IPR013783">
    <property type="entry name" value="Ig-like_fold"/>
</dbReference>
<dbReference type="SUPFAM" id="SSF81419">
    <property type="entry name" value="Mitochondrial cytochrome c oxidase subunit VIIa"/>
    <property type="match status" value="1"/>
</dbReference>
<keyword evidence="7" id="KW-0472">Membrane</keyword>
<dbReference type="Proteomes" id="UP001345963">
    <property type="component" value="Unassembled WGS sequence"/>
</dbReference>
<keyword evidence="6" id="KW-0496">Mitochondrion</keyword>
<dbReference type="PANTHER" id="PTHR24020:SF85">
    <property type="entry name" value="COLLAGEN ALPHA-1(XII) CHAIN ISOFORM X1"/>
    <property type="match status" value="1"/>
</dbReference>
<keyword evidence="12" id="KW-1185">Reference proteome</keyword>
<feature type="non-terminal residue" evidence="11">
    <location>
        <position position="414"/>
    </location>
</feature>
<dbReference type="InterPro" id="IPR036465">
    <property type="entry name" value="vWFA_dom_sf"/>
</dbReference>
<dbReference type="InterPro" id="IPR003177">
    <property type="entry name" value="Cytc_oxidase_su7a_met"/>
</dbReference>
<comment type="caution">
    <text evidence="11">The sequence shown here is derived from an EMBL/GenBank/DDBJ whole genome shotgun (WGS) entry which is preliminary data.</text>
</comment>
<comment type="subcellular location">
    <subcellularLocation>
        <location evidence="1">Mitochondrion inner membrane</location>
    </subcellularLocation>
    <subcellularLocation>
        <location evidence="2">Secreted</location>
        <location evidence="2">Extracellular space</location>
        <location evidence="2">Extracellular matrix</location>
    </subcellularLocation>
</comment>
<sequence length="414" mass="45307">MIAVQQMARRGICSSARRQVDNKVPQKQKMFQEDNGMPVHLKGGSTDALLYRATMALTVLAEAHRSSISGKECRKLWKSFRESASPLSEVTHHFLARLRVVRAGGAGSSLLLSSRPRGNSSHLEGGSPTRLGTSRTHGDLGLQHWTTSRSVRLKPRLHRGFNCFILIFQNKFQQFSPQLLACTAEAEGLKMKSRLSLAASALLALLALVLLSSSQAQDQVDAPTDLRFKILNENTVQMIWSRPLSRIQGYRIQVTSDKGEQTRQFSLPASATKTSISDLSPDVDYEVTIVAYAGSEESLPISGQITLESSSSSRGGTRKPDSSDSARCPATAVADVLFLVDGSWSVGRPNFKYIRNFISATAGAFQIGEDRTRVGVVQYGDDPRTEFNLNEHLTRPVLLKAIGSLPYKGGNSRT</sequence>
<dbReference type="SUPFAM" id="SSF49265">
    <property type="entry name" value="Fibronectin type III"/>
    <property type="match status" value="1"/>
</dbReference>
<keyword evidence="4" id="KW-0964">Secreted</keyword>
<comment type="similarity">
    <text evidence="3">Belongs to the cytochrome c oxidase VIIa family.</text>
</comment>
<dbReference type="SMART" id="SM00060">
    <property type="entry name" value="FN3"/>
    <property type="match status" value="1"/>
</dbReference>
<evidence type="ECO:0000259" key="10">
    <source>
        <dbReference type="PROSITE" id="PS50853"/>
    </source>
</evidence>
<evidence type="ECO:0000256" key="7">
    <source>
        <dbReference type="ARBA" id="ARBA00023136"/>
    </source>
</evidence>
<reference evidence="11 12" key="1">
    <citation type="submission" date="2021-07" db="EMBL/GenBank/DDBJ databases">
        <authorList>
            <person name="Palmer J.M."/>
        </authorList>
    </citation>
    <scope>NUCLEOTIDE SEQUENCE [LARGE SCALE GENOMIC DNA]</scope>
    <source>
        <strain evidence="11 12">AT_MEX2019</strain>
        <tissue evidence="11">Muscle</tissue>
    </source>
</reference>
<dbReference type="CDD" id="cd00928">
    <property type="entry name" value="Cyt_c_Oxidase_VIIa"/>
    <property type="match status" value="1"/>
</dbReference>
<dbReference type="Pfam" id="PF02238">
    <property type="entry name" value="COX7a"/>
    <property type="match status" value="1"/>
</dbReference>
<evidence type="ECO:0000313" key="12">
    <source>
        <dbReference type="Proteomes" id="UP001345963"/>
    </source>
</evidence>
<feature type="domain" description="Fibronectin type-III" evidence="10">
    <location>
        <begin position="222"/>
        <end position="309"/>
    </location>
</feature>
<feature type="compositionally biased region" description="Polar residues" evidence="8">
    <location>
        <begin position="303"/>
        <end position="315"/>
    </location>
</feature>
<dbReference type="Pfam" id="PF00092">
    <property type="entry name" value="VWA"/>
    <property type="match status" value="1"/>
</dbReference>
<dbReference type="InterPro" id="IPR036116">
    <property type="entry name" value="FN3_sf"/>
</dbReference>
<dbReference type="PROSITE" id="PS50234">
    <property type="entry name" value="VWFA"/>
    <property type="match status" value="1"/>
</dbReference>
<evidence type="ECO:0000313" key="11">
    <source>
        <dbReference type="EMBL" id="MED6255094.1"/>
    </source>
</evidence>
<dbReference type="InterPro" id="IPR039297">
    <property type="entry name" value="COX7a"/>
</dbReference>
<dbReference type="PANTHER" id="PTHR24020">
    <property type="entry name" value="COLLAGEN ALPHA"/>
    <property type="match status" value="1"/>
</dbReference>
<proteinExistence type="inferred from homology"/>
<evidence type="ECO:0000256" key="2">
    <source>
        <dbReference type="ARBA" id="ARBA00004498"/>
    </source>
</evidence>
<evidence type="ECO:0000259" key="9">
    <source>
        <dbReference type="PROSITE" id="PS50234"/>
    </source>
</evidence>
<evidence type="ECO:0000256" key="4">
    <source>
        <dbReference type="ARBA" id="ARBA00022530"/>
    </source>
</evidence>
<feature type="domain" description="VWFA" evidence="9">
    <location>
        <begin position="335"/>
        <end position="414"/>
    </location>
</feature>
<evidence type="ECO:0000256" key="6">
    <source>
        <dbReference type="ARBA" id="ARBA00023128"/>
    </source>
</evidence>
<organism evidence="11 12">
    <name type="scientific">Ataeniobius toweri</name>
    <dbReference type="NCBI Taxonomy" id="208326"/>
    <lineage>
        <taxon>Eukaryota</taxon>
        <taxon>Metazoa</taxon>
        <taxon>Chordata</taxon>
        <taxon>Craniata</taxon>
        <taxon>Vertebrata</taxon>
        <taxon>Euteleostomi</taxon>
        <taxon>Actinopterygii</taxon>
        <taxon>Neopterygii</taxon>
        <taxon>Teleostei</taxon>
        <taxon>Neoteleostei</taxon>
        <taxon>Acanthomorphata</taxon>
        <taxon>Ovalentaria</taxon>
        <taxon>Atherinomorphae</taxon>
        <taxon>Cyprinodontiformes</taxon>
        <taxon>Goodeidae</taxon>
        <taxon>Ataeniobius</taxon>
    </lineage>
</organism>
<evidence type="ECO:0000256" key="8">
    <source>
        <dbReference type="SAM" id="MobiDB-lite"/>
    </source>
</evidence>
<dbReference type="SUPFAM" id="SSF53300">
    <property type="entry name" value="vWA-like"/>
    <property type="match status" value="1"/>
</dbReference>
<dbReference type="Gene3D" id="4.10.91.10">
    <property type="entry name" value="Cytochrome c oxidase, subunit VIIa"/>
    <property type="match status" value="1"/>
</dbReference>
<keyword evidence="5" id="KW-0999">Mitochondrion inner membrane</keyword>
<evidence type="ECO:0000256" key="5">
    <source>
        <dbReference type="ARBA" id="ARBA00022792"/>
    </source>
</evidence>
<dbReference type="Pfam" id="PF00041">
    <property type="entry name" value="fn3"/>
    <property type="match status" value="1"/>
</dbReference>
<keyword evidence="4" id="KW-0272">Extracellular matrix</keyword>
<dbReference type="CDD" id="cd00063">
    <property type="entry name" value="FN3"/>
    <property type="match status" value="1"/>
</dbReference>
<dbReference type="Gene3D" id="3.40.50.410">
    <property type="entry name" value="von Willebrand factor, type A domain"/>
    <property type="match status" value="1"/>
</dbReference>
<dbReference type="InterPro" id="IPR003961">
    <property type="entry name" value="FN3_dom"/>
</dbReference>
<accession>A0ABU7BXR2</accession>
<dbReference type="InterPro" id="IPR002035">
    <property type="entry name" value="VWF_A"/>
</dbReference>
<protein>
    <submittedName>
        <fullName evidence="11">Uncharacterized protein</fullName>
    </submittedName>
</protein>
<dbReference type="PRINTS" id="PR00453">
    <property type="entry name" value="VWFADOMAIN"/>
</dbReference>
<feature type="region of interest" description="Disordered" evidence="8">
    <location>
        <begin position="111"/>
        <end position="138"/>
    </location>
</feature>
<dbReference type="InterPro" id="IPR050525">
    <property type="entry name" value="ECM_Assembly_Org"/>
</dbReference>
<dbReference type="PROSITE" id="PS50853">
    <property type="entry name" value="FN3"/>
    <property type="match status" value="1"/>
</dbReference>
<gene>
    <name evidence="11" type="ORF">ATANTOWER_004626</name>
</gene>
<evidence type="ECO:0000256" key="1">
    <source>
        <dbReference type="ARBA" id="ARBA00004273"/>
    </source>
</evidence>
<evidence type="ECO:0000256" key="3">
    <source>
        <dbReference type="ARBA" id="ARBA00009331"/>
    </source>
</evidence>
<name>A0ABU7BXR2_9TELE</name>